<evidence type="ECO:0000313" key="2">
    <source>
        <dbReference type="EMBL" id="KAK8515192.1"/>
    </source>
</evidence>
<proteinExistence type="predicted"/>
<gene>
    <name evidence="2" type="ORF">V6N12_019240</name>
</gene>
<comment type="caution">
    <text evidence="2">The sequence shown here is derived from an EMBL/GenBank/DDBJ whole genome shotgun (WGS) entry which is preliminary data.</text>
</comment>
<dbReference type="Proteomes" id="UP001472677">
    <property type="component" value="Unassembled WGS sequence"/>
</dbReference>
<feature type="compositionally biased region" description="Basic and acidic residues" evidence="1">
    <location>
        <begin position="61"/>
        <end position="73"/>
    </location>
</feature>
<dbReference type="EMBL" id="JBBPBM010000064">
    <property type="protein sequence ID" value="KAK8515192.1"/>
    <property type="molecule type" value="Genomic_DNA"/>
</dbReference>
<organism evidence="2 3">
    <name type="scientific">Hibiscus sabdariffa</name>
    <name type="common">roselle</name>
    <dbReference type="NCBI Taxonomy" id="183260"/>
    <lineage>
        <taxon>Eukaryota</taxon>
        <taxon>Viridiplantae</taxon>
        <taxon>Streptophyta</taxon>
        <taxon>Embryophyta</taxon>
        <taxon>Tracheophyta</taxon>
        <taxon>Spermatophyta</taxon>
        <taxon>Magnoliopsida</taxon>
        <taxon>eudicotyledons</taxon>
        <taxon>Gunneridae</taxon>
        <taxon>Pentapetalae</taxon>
        <taxon>rosids</taxon>
        <taxon>malvids</taxon>
        <taxon>Malvales</taxon>
        <taxon>Malvaceae</taxon>
        <taxon>Malvoideae</taxon>
        <taxon>Hibiscus</taxon>
    </lineage>
</organism>
<feature type="compositionally biased region" description="Polar residues" evidence="1">
    <location>
        <begin position="96"/>
        <end position="106"/>
    </location>
</feature>
<name>A0ABR2C716_9ROSI</name>
<accession>A0ABR2C716</accession>
<evidence type="ECO:0000313" key="3">
    <source>
        <dbReference type="Proteomes" id="UP001472677"/>
    </source>
</evidence>
<protein>
    <submittedName>
        <fullName evidence="2">Uncharacterized protein</fullName>
    </submittedName>
</protein>
<reference evidence="2 3" key="1">
    <citation type="journal article" date="2024" name="G3 (Bethesda)">
        <title>Genome assembly of Hibiscus sabdariffa L. provides insights into metabolisms of medicinal natural products.</title>
        <authorList>
            <person name="Kim T."/>
        </authorList>
    </citation>
    <scope>NUCLEOTIDE SEQUENCE [LARGE SCALE GENOMIC DNA]</scope>
    <source>
        <strain evidence="2">TK-2024</strain>
        <tissue evidence="2">Old leaves</tissue>
    </source>
</reference>
<keyword evidence="3" id="KW-1185">Reference proteome</keyword>
<evidence type="ECO:0000256" key="1">
    <source>
        <dbReference type="SAM" id="MobiDB-lite"/>
    </source>
</evidence>
<feature type="region of interest" description="Disordered" evidence="1">
    <location>
        <begin position="1"/>
        <end position="137"/>
    </location>
</feature>
<sequence>MARAEAPRPKARSARTSQPWQRMGLRQRGGPWHRTPGGIHPRVEAGQRKKPPSTRQATVGKVKEAKEAHHGEHAMVSTGARQNSHKRKTERLAQEAAQNPPSAQNGTKEDAYMPRNGARGIVGASGKCQPPGGPEET</sequence>